<organism evidence="2 3">
    <name type="scientific">Pseudofulvimonas gallinarii</name>
    <dbReference type="NCBI Taxonomy" id="634155"/>
    <lineage>
        <taxon>Bacteria</taxon>
        <taxon>Pseudomonadati</taxon>
        <taxon>Pseudomonadota</taxon>
        <taxon>Gammaproteobacteria</taxon>
        <taxon>Lysobacterales</taxon>
        <taxon>Rhodanobacteraceae</taxon>
        <taxon>Pseudofulvimonas</taxon>
    </lineage>
</organism>
<accession>A0A4R3LH24</accession>
<reference evidence="2 3" key="1">
    <citation type="submission" date="2019-03" db="EMBL/GenBank/DDBJ databases">
        <title>Genomic Encyclopedia of Type Strains, Phase IV (KMG-IV): sequencing the most valuable type-strain genomes for metagenomic binning, comparative biology and taxonomic classification.</title>
        <authorList>
            <person name="Goeker M."/>
        </authorList>
    </citation>
    <scope>NUCLEOTIDE SEQUENCE [LARGE SCALE GENOMIC DNA]</scope>
    <source>
        <strain evidence="2 3">DSM 21944</strain>
    </source>
</reference>
<sequence>MSSAHRCLPALLLLSAASLCHADAALERAVSALWSAMSHEAGTGADTGTLRRLFHAEAVVFGARHDGKPPVRRSAAADFLQRLERVGEQGFFECEIQREIHASGRFATVYSVVESRRDRGAAAEFTGVNSLQLFRDEDGWKVLSLYYYVDAPDVAIASSGRSGHCIP</sequence>
<keyword evidence="1" id="KW-0732">Signal</keyword>
<gene>
    <name evidence="2" type="ORF">EDC25_11124</name>
</gene>
<feature type="chain" id="PRO_5030099295" description="Nuclear transport factor 2 family protein" evidence="1">
    <location>
        <begin position="23"/>
        <end position="167"/>
    </location>
</feature>
<dbReference type="EMBL" id="SMAF01000011">
    <property type="protein sequence ID" value="TCS97744.1"/>
    <property type="molecule type" value="Genomic_DNA"/>
</dbReference>
<dbReference type="InterPro" id="IPR032710">
    <property type="entry name" value="NTF2-like_dom_sf"/>
</dbReference>
<evidence type="ECO:0000256" key="1">
    <source>
        <dbReference type="SAM" id="SignalP"/>
    </source>
</evidence>
<evidence type="ECO:0008006" key="4">
    <source>
        <dbReference type="Google" id="ProtNLM"/>
    </source>
</evidence>
<comment type="caution">
    <text evidence="2">The sequence shown here is derived from an EMBL/GenBank/DDBJ whole genome shotgun (WGS) entry which is preliminary data.</text>
</comment>
<dbReference type="AlphaFoldDB" id="A0A4R3LH24"/>
<name>A0A4R3LH24_9GAMM</name>
<keyword evidence="3" id="KW-1185">Reference proteome</keyword>
<evidence type="ECO:0000313" key="2">
    <source>
        <dbReference type="EMBL" id="TCS97744.1"/>
    </source>
</evidence>
<dbReference type="Proteomes" id="UP000294599">
    <property type="component" value="Unassembled WGS sequence"/>
</dbReference>
<dbReference type="RefSeq" id="WP_164483977.1">
    <property type="nucleotide sequence ID" value="NZ_JBHLWF010000022.1"/>
</dbReference>
<dbReference type="Gene3D" id="3.10.450.50">
    <property type="match status" value="1"/>
</dbReference>
<feature type="signal peptide" evidence="1">
    <location>
        <begin position="1"/>
        <end position="22"/>
    </location>
</feature>
<evidence type="ECO:0000313" key="3">
    <source>
        <dbReference type="Proteomes" id="UP000294599"/>
    </source>
</evidence>
<proteinExistence type="predicted"/>
<dbReference type="SUPFAM" id="SSF54427">
    <property type="entry name" value="NTF2-like"/>
    <property type="match status" value="1"/>
</dbReference>
<protein>
    <recommendedName>
        <fullName evidence="4">Nuclear transport factor 2 family protein</fullName>
    </recommendedName>
</protein>